<accession>A0A9J7X8G6</accession>
<dbReference type="GO" id="GO:0003950">
    <property type="term" value="F:NAD+ poly-ADP-ribosyltransferase activity"/>
    <property type="evidence" value="ECO:0007669"/>
    <property type="project" value="UniProtKB-UniRule"/>
</dbReference>
<feature type="domain" description="PARP catalytic" evidence="9">
    <location>
        <begin position="278"/>
        <end position="481"/>
    </location>
</feature>
<dbReference type="Gene3D" id="3.40.220.10">
    <property type="entry name" value="Leucine Aminopeptidase, subunit E, domain 1"/>
    <property type="match status" value="2"/>
</dbReference>
<dbReference type="InterPro" id="IPR002589">
    <property type="entry name" value="Macro_dom"/>
</dbReference>
<evidence type="ECO:0000256" key="3">
    <source>
        <dbReference type="ARBA" id="ARBA00022679"/>
    </source>
</evidence>
<feature type="compositionally biased region" description="Acidic residues" evidence="8">
    <location>
        <begin position="179"/>
        <end position="199"/>
    </location>
</feature>
<dbReference type="Proteomes" id="UP001108240">
    <property type="component" value="Unplaced"/>
</dbReference>
<dbReference type="SUPFAM" id="SSF52949">
    <property type="entry name" value="Macro domain-like"/>
    <property type="match status" value="2"/>
</dbReference>
<dbReference type="PANTHER" id="PTHR14453">
    <property type="entry name" value="PARP/ZINC FINGER CCCH TYPE DOMAIN CONTAINING PROTEIN"/>
    <property type="match status" value="1"/>
</dbReference>
<feature type="region of interest" description="Disordered" evidence="8">
    <location>
        <begin position="178"/>
        <end position="216"/>
    </location>
</feature>
<keyword evidence="2 7" id="KW-0328">Glycosyltransferase</keyword>
<keyword evidence="12" id="KW-1185">Reference proteome</keyword>
<dbReference type="GO" id="GO:0070212">
    <property type="term" value="P:protein poly-ADP-ribosylation"/>
    <property type="evidence" value="ECO:0007669"/>
    <property type="project" value="TreeGrafter"/>
</dbReference>
<evidence type="ECO:0000256" key="2">
    <source>
        <dbReference type="ARBA" id="ARBA00022676"/>
    </source>
</evidence>
<feature type="domain" description="Macro" evidence="10">
    <location>
        <begin position="1"/>
        <end position="174"/>
    </location>
</feature>
<dbReference type="PROSITE" id="PS51059">
    <property type="entry name" value="PARP_CATALYTIC"/>
    <property type="match status" value="1"/>
</dbReference>
<dbReference type="InterPro" id="IPR043472">
    <property type="entry name" value="Macro_dom-like"/>
</dbReference>
<dbReference type="PROSITE" id="PS51154">
    <property type="entry name" value="MACRO"/>
    <property type="match status" value="1"/>
</dbReference>
<evidence type="ECO:0000256" key="1">
    <source>
        <dbReference type="ARBA" id="ARBA00004123"/>
    </source>
</evidence>
<organism evidence="11 12">
    <name type="scientific">Cyprinus carpio carpio</name>
    <dbReference type="NCBI Taxonomy" id="630221"/>
    <lineage>
        <taxon>Eukaryota</taxon>
        <taxon>Metazoa</taxon>
        <taxon>Chordata</taxon>
        <taxon>Craniata</taxon>
        <taxon>Vertebrata</taxon>
        <taxon>Euteleostomi</taxon>
        <taxon>Actinopterygii</taxon>
        <taxon>Neopterygii</taxon>
        <taxon>Teleostei</taxon>
        <taxon>Ostariophysi</taxon>
        <taxon>Cypriniformes</taxon>
        <taxon>Cyprinidae</taxon>
        <taxon>Cyprininae</taxon>
        <taxon>Cyprinus</taxon>
    </lineage>
</organism>
<dbReference type="AlphaFoldDB" id="A0A9J7X8G6"/>
<proteinExistence type="inferred from homology"/>
<protein>
    <recommendedName>
        <fullName evidence="7">Poly [ADP-ribose] polymerase</fullName>
        <shortName evidence="7">PARP</shortName>
        <ecNumber evidence="7">2.4.2.-</ecNumber>
    </recommendedName>
</protein>
<dbReference type="EC" id="2.4.2.-" evidence="7"/>
<dbReference type="Gene3D" id="3.90.228.10">
    <property type="match status" value="1"/>
</dbReference>
<evidence type="ECO:0000313" key="11">
    <source>
        <dbReference type="Ensembl" id="ENSCCRP00000102445.1"/>
    </source>
</evidence>
<dbReference type="PANTHER" id="PTHR14453:SF101">
    <property type="entry name" value="POLY [ADP-RIBOSE] POLYMERASE"/>
    <property type="match status" value="1"/>
</dbReference>
<comment type="subcellular location">
    <subcellularLocation>
        <location evidence="1">Nucleus</location>
    </subcellularLocation>
</comment>
<dbReference type="SUPFAM" id="SSF56399">
    <property type="entry name" value="ADP-ribosylation"/>
    <property type="match status" value="1"/>
</dbReference>
<evidence type="ECO:0000256" key="4">
    <source>
        <dbReference type="ARBA" id="ARBA00023027"/>
    </source>
</evidence>
<evidence type="ECO:0000259" key="10">
    <source>
        <dbReference type="PROSITE" id="PS51154"/>
    </source>
</evidence>
<dbReference type="GO" id="GO:0005634">
    <property type="term" value="C:nucleus"/>
    <property type="evidence" value="ECO:0007669"/>
    <property type="project" value="UniProtKB-SubCell"/>
</dbReference>
<name>A0A9J7X8G6_CYPCA</name>
<sequence>MPENQVKIGSVRIEVKKGDITNETVRGIVNTTNRDMSLRGGVSGAVFKAAGASVEQECQKHGALQDDVAAVTSGGNLHCDFIIHMVGPHSAAETRSRVKKVLERCEEKQITTVSFPAVGTGGGGVQGPDAINAMLQGFEDHLSQNISTVIKLIYVVIDRDNVLQEFQKGLKTWIANTQESEDDEYDDDGDDEWEDDSSTEESSSSDQGTGASANPVEVMMGPIKVKVFSGDITQETVEAIVNSTTTSLDLNTGVSGAILKASGQTVVNECKSKAIIHPPTTWTKMDGRDLEIITLQSNSAEYKNIETAFLKSSQHPNVKPVQVQQIDRIQSQSQWQRYCVLKQAVDKKYPKQTNERLLYHGTTKEICQKINKNGFNRSFCGRNAVVHGEGTYFGKEAWYSCQDQYSNPDDKQLKYIYRARVVTGSLCKSRGGMKEPDPINAADPRAGLHDCAVDSLQNPFIFVVFCDAGAYPEYLITFKSI</sequence>
<evidence type="ECO:0000256" key="6">
    <source>
        <dbReference type="ARBA" id="ARBA00024347"/>
    </source>
</evidence>
<dbReference type="Pfam" id="PF00644">
    <property type="entry name" value="PARP"/>
    <property type="match status" value="1"/>
</dbReference>
<evidence type="ECO:0000259" key="9">
    <source>
        <dbReference type="PROSITE" id="PS51059"/>
    </source>
</evidence>
<reference evidence="11" key="1">
    <citation type="submission" date="2025-08" db="UniProtKB">
        <authorList>
            <consortium name="Ensembl"/>
        </authorList>
    </citation>
    <scope>IDENTIFICATION</scope>
</reference>
<dbReference type="InterPro" id="IPR012317">
    <property type="entry name" value="Poly(ADP-ribose)pol_cat_dom"/>
</dbReference>
<evidence type="ECO:0000256" key="7">
    <source>
        <dbReference type="RuleBase" id="RU362114"/>
    </source>
</evidence>
<evidence type="ECO:0000313" key="12">
    <source>
        <dbReference type="Proteomes" id="UP001108240"/>
    </source>
</evidence>
<keyword evidence="5" id="KW-0539">Nucleus</keyword>
<dbReference type="Ensembl" id="ENSCCRT00000131777.1">
    <property type="protein sequence ID" value="ENSCCRP00000102445.1"/>
    <property type="gene ID" value="ENSCCRG00000035481.2"/>
</dbReference>
<dbReference type="GO" id="GO:1990404">
    <property type="term" value="F:NAD+-protein mono-ADP-ribosyltransferase activity"/>
    <property type="evidence" value="ECO:0007669"/>
    <property type="project" value="TreeGrafter"/>
</dbReference>
<dbReference type="InterPro" id="IPR052056">
    <property type="entry name" value="Mono-ARTD/PARP"/>
</dbReference>
<dbReference type="SMART" id="SM00506">
    <property type="entry name" value="A1pp"/>
    <property type="match status" value="1"/>
</dbReference>
<reference evidence="11" key="2">
    <citation type="submission" date="2025-09" db="UniProtKB">
        <authorList>
            <consortium name="Ensembl"/>
        </authorList>
    </citation>
    <scope>IDENTIFICATION</scope>
</reference>
<dbReference type="Pfam" id="PF01661">
    <property type="entry name" value="Macro"/>
    <property type="match status" value="1"/>
</dbReference>
<keyword evidence="4 7" id="KW-0520">NAD</keyword>
<dbReference type="GO" id="GO:0010629">
    <property type="term" value="P:negative regulation of gene expression"/>
    <property type="evidence" value="ECO:0007669"/>
    <property type="project" value="TreeGrafter"/>
</dbReference>
<keyword evidence="3 7" id="KW-0808">Transferase</keyword>
<evidence type="ECO:0000256" key="5">
    <source>
        <dbReference type="ARBA" id="ARBA00023242"/>
    </source>
</evidence>
<dbReference type="GO" id="GO:0005737">
    <property type="term" value="C:cytoplasm"/>
    <property type="evidence" value="ECO:0007669"/>
    <property type="project" value="TreeGrafter"/>
</dbReference>
<dbReference type="GO" id="GO:0003714">
    <property type="term" value="F:transcription corepressor activity"/>
    <property type="evidence" value="ECO:0007669"/>
    <property type="project" value="TreeGrafter"/>
</dbReference>
<comment type="similarity">
    <text evidence="6">Belongs to the ARTD/PARP family.</text>
</comment>
<evidence type="ECO:0000256" key="8">
    <source>
        <dbReference type="SAM" id="MobiDB-lite"/>
    </source>
</evidence>
<dbReference type="GeneTree" id="ENSGT00940000165390"/>